<dbReference type="SUPFAM" id="SSF46689">
    <property type="entry name" value="Homeodomain-like"/>
    <property type="match status" value="1"/>
</dbReference>
<dbReference type="Pfam" id="PF00440">
    <property type="entry name" value="TetR_N"/>
    <property type="match status" value="1"/>
</dbReference>
<feature type="DNA-binding region" description="H-T-H motif" evidence="4">
    <location>
        <begin position="57"/>
        <end position="76"/>
    </location>
</feature>
<dbReference type="SUPFAM" id="SSF48498">
    <property type="entry name" value="Tetracyclin repressor-like, C-terminal domain"/>
    <property type="match status" value="1"/>
</dbReference>
<keyword evidence="3" id="KW-0804">Transcription</keyword>
<feature type="domain" description="HTH tetR-type" evidence="6">
    <location>
        <begin position="34"/>
        <end position="94"/>
    </location>
</feature>
<keyword evidence="8" id="KW-1185">Reference proteome</keyword>
<keyword evidence="1" id="KW-0805">Transcription regulation</keyword>
<dbReference type="Pfam" id="PF13305">
    <property type="entry name" value="TetR_C_33"/>
    <property type="match status" value="1"/>
</dbReference>
<dbReference type="PROSITE" id="PS50977">
    <property type="entry name" value="HTH_TETR_2"/>
    <property type="match status" value="1"/>
</dbReference>
<keyword evidence="2 4" id="KW-0238">DNA-binding</keyword>
<dbReference type="EMBL" id="WOEY01000109">
    <property type="protein sequence ID" value="NPT44982.1"/>
    <property type="molecule type" value="Genomic_DNA"/>
</dbReference>
<sequence length="234" mass="25431">MSRSEVAESQSNPKTASKRPAKGTVKPKGQWHHGDLRASLIAWGTHLLDTEGIDGMSMRAAAKLAGVSQGAPAHHFQDRNGLLAAIAAQGFRDMVSLRKKRLNEIDPNDAPARLRAVMLAYVEFAQAHPARFHLMYGPQIEHYEQFPELLEAGAASFELLKSVVTPFLTDSEIEALSVEKLAFAVWAATHGLATLTVHGRNMLPSGMQRPTSGQLSDIVVDFCLSALRAAAKDR</sequence>
<accession>A0ABX2BZC1</accession>
<dbReference type="Gene3D" id="1.10.357.10">
    <property type="entry name" value="Tetracycline Repressor, domain 2"/>
    <property type="match status" value="1"/>
</dbReference>
<dbReference type="PANTHER" id="PTHR30055:SF220">
    <property type="entry name" value="TETR-FAMILY REGULATORY PROTEIN"/>
    <property type="match status" value="1"/>
</dbReference>
<feature type="region of interest" description="Disordered" evidence="5">
    <location>
        <begin position="1"/>
        <end position="31"/>
    </location>
</feature>
<dbReference type="InterPro" id="IPR001647">
    <property type="entry name" value="HTH_TetR"/>
</dbReference>
<protein>
    <submittedName>
        <fullName evidence="7">TetR family transcriptional regulator</fullName>
    </submittedName>
</protein>
<name>A0ABX2BZC1_9BURK</name>
<proteinExistence type="predicted"/>
<dbReference type="PANTHER" id="PTHR30055">
    <property type="entry name" value="HTH-TYPE TRANSCRIPTIONAL REGULATOR RUTR"/>
    <property type="match status" value="1"/>
</dbReference>
<dbReference type="InterPro" id="IPR036271">
    <property type="entry name" value="Tet_transcr_reg_TetR-rel_C_sf"/>
</dbReference>
<gene>
    <name evidence="7" type="ORF">GNZ12_27420</name>
</gene>
<feature type="compositionally biased region" description="Polar residues" evidence="5">
    <location>
        <begin position="1"/>
        <end position="15"/>
    </location>
</feature>
<evidence type="ECO:0000256" key="4">
    <source>
        <dbReference type="PROSITE-ProRule" id="PRU00335"/>
    </source>
</evidence>
<dbReference type="InterPro" id="IPR050109">
    <property type="entry name" value="HTH-type_TetR-like_transc_reg"/>
</dbReference>
<dbReference type="Proteomes" id="UP000652198">
    <property type="component" value="Unassembled WGS sequence"/>
</dbReference>
<evidence type="ECO:0000256" key="1">
    <source>
        <dbReference type="ARBA" id="ARBA00023015"/>
    </source>
</evidence>
<evidence type="ECO:0000256" key="5">
    <source>
        <dbReference type="SAM" id="MobiDB-lite"/>
    </source>
</evidence>
<evidence type="ECO:0000313" key="8">
    <source>
        <dbReference type="Proteomes" id="UP000652198"/>
    </source>
</evidence>
<evidence type="ECO:0000259" key="6">
    <source>
        <dbReference type="PROSITE" id="PS50977"/>
    </source>
</evidence>
<dbReference type="InterPro" id="IPR009057">
    <property type="entry name" value="Homeodomain-like_sf"/>
</dbReference>
<dbReference type="InterPro" id="IPR025996">
    <property type="entry name" value="MT1864/Rv1816-like_C"/>
</dbReference>
<reference evidence="7 8" key="1">
    <citation type="submission" date="2019-11" db="EMBL/GenBank/DDBJ databases">
        <title>Metabolism of dissolved organic matter in forest soils.</title>
        <authorList>
            <person name="Cyle K.T."/>
            <person name="Wilhelm R.C."/>
            <person name="Martinez C.E."/>
        </authorList>
    </citation>
    <scope>NUCLEOTIDE SEQUENCE [LARGE SCALE GENOMIC DNA]</scope>
    <source>
        <strain evidence="7 8">1N</strain>
    </source>
</reference>
<evidence type="ECO:0000256" key="3">
    <source>
        <dbReference type="ARBA" id="ARBA00023163"/>
    </source>
</evidence>
<comment type="caution">
    <text evidence="7">The sequence shown here is derived from an EMBL/GenBank/DDBJ whole genome shotgun (WGS) entry which is preliminary data.</text>
</comment>
<organism evidence="7 8">
    <name type="scientific">Paraburkholderia solitsugae</name>
    <dbReference type="NCBI Taxonomy" id="2675748"/>
    <lineage>
        <taxon>Bacteria</taxon>
        <taxon>Pseudomonadati</taxon>
        <taxon>Pseudomonadota</taxon>
        <taxon>Betaproteobacteria</taxon>
        <taxon>Burkholderiales</taxon>
        <taxon>Burkholderiaceae</taxon>
        <taxon>Paraburkholderia</taxon>
    </lineage>
</organism>
<evidence type="ECO:0000313" key="7">
    <source>
        <dbReference type="EMBL" id="NPT44982.1"/>
    </source>
</evidence>
<evidence type="ECO:0000256" key="2">
    <source>
        <dbReference type="ARBA" id="ARBA00023125"/>
    </source>
</evidence>